<dbReference type="AlphaFoldDB" id="S6W1W9"/>
<dbReference type="Proteomes" id="UP000015729">
    <property type="component" value="Unassembled WGS sequence"/>
</dbReference>
<accession>S6W1W9</accession>
<dbReference type="PATRIC" id="fig|1194404.4.peg.2382"/>
<feature type="non-terminal residue" evidence="1">
    <location>
        <position position="45"/>
    </location>
</feature>
<protein>
    <submittedName>
        <fullName evidence="1">Uncharacterized protein</fullName>
    </submittedName>
</protein>
<proteinExistence type="predicted"/>
<reference evidence="1 2" key="1">
    <citation type="journal article" date="2013" name="PLoS Pathog.">
        <title>Genomic analysis of the Kiwifruit pathogen Pseudomonas syringae pv. actinidiae provides insight into the origins of an emergent plant disease.</title>
        <authorList>
            <person name="McCann H.C."/>
            <person name="Rikkerink E.H."/>
            <person name="Bertels F."/>
            <person name="Fiers M."/>
            <person name="Lu A."/>
            <person name="Rees-George J."/>
            <person name="Andersen M.T."/>
            <person name="Gleave A.P."/>
            <person name="Haubold B."/>
            <person name="Wohlers M.W."/>
            <person name="Guttman D.S."/>
            <person name="Wang P.W."/>
            <person name="Straub C."/>
            <person name="Vanneste J.L."/>
            <person name="Rainey P.B."/>
            <person name="Templeton M.D."/>
        </authorList>
    </citation>
    <scope>NUCLEOTIDE SEQUENCE [LARGE SCALE GENOMIC DNA]</scope>
    <source>
        <strain evidence="1 2">ICMP 18807</strain>
    </source>
</reference>
<evidence type="ECO:0000313" key="2">
    <source>
        <dbReference type="Proteomes" id="UP000015729"/>
    </source>
</evidence>
<sequence length="45" mass="4938">MLGGDQITVDQVGVRLWHGRKDNHDQIDVGGHRLELAARVGAAQF</sequence>
<dbReference type="EMBL" id="AOKG01000778">
    <property type="protein sequence ID" value="EPN57780.1"/>
    <property type="molecule type" value="Genomic_DNA"/>
</dbReference>
<comment type="caution">
    <text evidence="1">The sequence shown here is derived from an EMBL/GenBank/DDBJ whole genome shotgun (WGS) entry which is preliminary data.</text>
</comment>
<organism evidence="1 2">
    <name type="scientific">Pseudomonas syringae pv. actinidiae ICMP 18807</name>
    <dbReference type="NCBI Taxonomy" id="1194404"/>
    <lineage>
        <taxon>Bacteria</taxon>
        <taxon>Pseudomonadati</taxon>
        <taxon>Pseudomonadota</taxon>
        <taxon>Gammaproteobacteria</taxon>
        <taxon>Pseudomonadales</taxon>
        <taxon>Pseudomonadaceae</taxon>
        <taxon>Pseudomonas</taxon>
        <taxon>Pseudomonas syringae</taxon>
    </lineage>
</organism>
<name>S6W1W9_PSESF</name>
<evidence type="ECO:0000313" key="1">
    <source>
        <dbReference type="EMBL" id="EPN57780.1"/>
    </source>
</evidence>
<gene>
    <name evidence="1" type="ORF">A244_11515</name>
</gene>